<comment type="caution">
    <text evidence="2">The sequence shown here is derived from an EMBL/GenBank/DDBJ whole genome shotgun (WGS) entry which is preliminary data.</text>
</comment>
<name>A0ABT0GBV8_9ACTN</name>
<evidence type="ECO:0000313" key="2">
    <source>
        <dbReference type="EMBL" id="MCK2222087.1"/>
    </source>
</evidence>
<dbReference type="RefSeq" id="WP_242372781.1">
    <property type="nucleotide sequence ID" value="NZ_JAKRKC020000008.1"/>
</dbReference>
<sequence length="660" mass="72365">MLHNSIPAPRGAEPGHAVLTAAATWAALAPRVAANDRVRLAVNGRDYLHRDELRLTTRLPAYVAAVHVYHHDLAAWLPGDFDVAKAAAAGAADPVGLVEAETADFIALLARCGGDCISDVAPPGGRHVLVPWAVKRTYPEMRRLAEALARRYVTFDPKPAQNRHNGLITPPGSWHRRGGYRRLTTTLEHALWVCDHPNGPEVWDALLDALAPELEALELPQPGPGPDAAAGVPGDSPVTDAAAPPARADLAVDEHGQHWLPRPDGPLPRLSPRLEEIAQTGRYDSRQYGSPSEARQAVIAGAVSCGWQLGDVAAHLRAGRWPGLAGFYSRYRDEQARTKALRTDWENAAVWLLERSFGRKSHTRERRHGGVRRILVEGLWVEVKDPTTTREQQIGELRKSRAWYSALCAAVRAGRWTGKKGLTVRRVLLALLKAAQLSKSMTIAWGVRHLALLACLDETTVARTLKLLRDEPDPFVDWVAAHRGERAAVYRLIVPQAYAEAAAWRQWAPGRLGGIHPVFRVLGGSAAFVYEVLGVDPLRTFDVPGLAGLGVTAANEGLRTLAEHGLAGRTREGWVRGPADPEQVAAQLGVREIVDKIMKRYRKDREGYREWLGIVAGLEPKFDGDREDWSLPDEVYATLGVPEFMILEPHGPPHARRAVT</sequence>
<geneLocation type="plasmid" evidence="2">
    <name>unnamed5</name>
</geneLocation>
<reference evidence="2 3" key="1">
    <citation type="submission" date="2022-04" db="EMBL/GenBank/DDBJ databases">
        <title>Genome draft of Actinomadura sp. ATCC 31491.</title>
        <authorList>
            <person name="Shi X."/>
            <person name="Du Y."/>
        </authorList>
    </citation>
    <scope>NUCLEOTIDE SEQUENCE [LARGE SCALE GENOMIC DNA]</scope>
    <source>
        <strain evidence="2 3">ATCC 31491</strain>
        <plasmid evidence="2">unnamed5</plasmid>
    </source>
</reference>
<gene>
    <name evidence="2" type="ORF">MF672_051025</name>
</gene>
<evidence type="ECO:0000256" key="1">
    <source>
        <dbReference type="SAM" id="MobiDB-lite"/>
    </source>
</evidence>
<proteinExistence type="predicted"/>
<keyword evidence="2" id="KW-0614">Plasmid</keyword>
<dbReference type="Proteomes" id="UP001317259">
    <property type="component" value="Unassembled WGS sequence"/>
</dbReference>
<evidence type="ECO:0000313" key="3">
    <source>
        <dbReference type="Proteomes" id="UP001317259"/>
    </source>
</evidence>
<dbReference type="EMBL" id="JAKRKC020000008">
    <property type="protein sequence ID" value="MCK2222087.1"/>
    <property type="molecule type" value="Genomic_DNA"/>
</dbReference>
<protein>
    <submittedName>
        <fullName evidence="2">Uncharacterized protein</fullName>
    </submittedName>
</protein>
<organism evidence="2 3">
    <name type="scientific">Actinomadura luzonensis</name>
    <dbReference type="NCBI Taxonomy" id="2805427"/>
    <lineage>
        <taxon>Bacteria</taxon>
        <taxon>Bacillati</taxon>
        <taxon>Actinomycetota</taxon>
        <taxon>Actinomycetes</taxon>
        <taxon>Streptosporangiales</taxon>
        <taxon>Thermomonosporaceae</taxon>
        <taxon>Actinomadura</taxon>
    </lineage>
</organism>
<feature type="region of interest" description="Disordered" evidence="1">
    <location>
        <begin position="217"/>
        <end position="242"/>
    </location>
</feature>
<accession>A0ABT0GBV8</accession>
<keyword evidence="3" id="KW-1185">Reference proteome</keyword>